<dbReference type="Proteomes" id="UP000017396">
    <property type="component" value="Chromosome"/>
</dbReference>
<dbReference type="EMBL" id="CP003587">
    <property type="protein sequence ID" value="AGY60057.1"/>
    <property type="molecule type" value="Genomic_DNA"/>
</dbReference>
<evidence type="ECO:0000313" key="2">
    <source>
        <dbReference type="Proteomes" id="UP000017396"/>
    </source>
</evidence>
<organism evidence="1 2">
    <name type="scientific">Gloeobacter kilaueensis (strain ATCC BAA-2537 / CCAP 1431/1 / ULC 316 / JS1)</name>
    <dbReference type="NCBI Taxonomy" id="1183438"/>
    <lineage>
        <taxon>Bacteria</taxon>
        <taxon>Bacillati</taxon>
        <taxon>Cyanobacteriota</taxon>
        <taxon>Cyanophyceae</taxon>
        <taxon>Gloeobacterales</taxon>
        <taxon>Gloeobacteraceae</taxon>
        <taxon>Gloeobacter</taxon>
    </lineage>
</organism>
<reference evidence="1 2" key="1">
    <citation type="journal article" date="2013" name="PLoS ONE">
        <title>Cultivation and Complete Genome Sequencing of Gloeobacter kilaueensis sp. nov., from a Lava Cave in Kilauea Caldera, Hawai'i.</title>
        <authorList>
            <person name="Saw J.H."/>
            <person name="Schatz M."/>
            <person name="Brown M.V."/>
            <person name="Kunkel D.D."/>
            <person name="Foster J.S."/>
            <person name="Shick H."/>
            <person name="Christensen S."/>
            <person name="Hou S."/>
            <person name="Wan X."/>
            <person name="Donachie S.P."/>
        </authorList>
    </citation>
    <scope>NUCLEOTIDE SEQUENCE [LARGE SCALE GENOMIC DNA]</scope>
    <source>
        <strain evidence="2">JS</strain>
    </source>
</reference>
<protein>
    <submittedName>
        <fullName evidence="1">Uncharacterized protein</fullName>
    </submittedName>
</protein>
<name>U5QM46_GLOK1</name>
<keyword evidence="2" id="KW-1185">Reference proteome</keyword>
<dbReference type="AlphaFoldDB" id="U5QM46"/>
<evidence type="ECO:0000313" key="1">
    <source>
        <dbReference type="EMBL" id="AGY60057.1"/>
    </source>
</evidence>
<proteinExistence type="predicted"/>
<dbReference type="HOGENOM" id="CLU_2990301_0_0_3"/>
<dbReference type="KEGG" id="glj:GKIL_3811"/>
<gene>
    <name evidence="1" type="ORF">GKIL_3811</name>
</gene>
<sequence length="57" mass="6704">MVPAAIFELHQLEVHPAKDWVIQTCQNVLALWRHLVIWGLPGRLLFTHEFNLLLFEV</sequence>
<accession>U5QM46</accession>